<protein>
    <submittedName>
        <fullName evidence="2">Helix-turn-helix transcriptional regulator</fullName>
    </submittedName>
</protein>
<evidence type="ECO:0000259" key="1">
    <source>
        <dbReference type="PROSITE" id="PS50943"/>
    </source>
</evidence>
<dbReference type="SUPFAM" id="SSF47413">
    <property type="entry name" value="lambda repressor-like DNA-binding domains"/>
    <property type="match status" value="1"/>
</dbReference>
<dbReference type="Gene3D" id="1.10.260.40">
    <property type="entry name" value="lambda repressor-like DNA-binding domains"/>
    <property type="match status" value="1"/>
</dbReference>
<dbReference type="Proteomes" id="UP000708347">
    <property type="component" value="Unassembled WGS sequence"/>
</dbReference>
<reference evidence="2 3" key="1">
    <citation type="submission" date="2019-05" db="EMBL/GenBank/DDBJ databases">
        <title>Mycolicibacterium sphagni ENV482 genome assembly.</title>
        <authorList>
            <person name="Chen W."/>
            <person name="Faulkner N.W."/>
            <person name="Hyman M.R."/>
        </authorList>
    </citation>
    <scope>NUCLEOTIDE SEQUENCE [LARGE SCALE GENOMIC DNA]</scope>
    <source>
        <strain evidence="2 3">ENV482</strain>
    </source>
</reference>
<dbReference type="InterPro" id="IPR001387">
    <property type="entry name" value="Cro/C1-type_HTH"/>
</dbReference>
<proteinExistence type="predicted"/>
<comment type="caution">
    <text evidence="2">The sequence shown here is derived from an EMBL/GenBank/DDBJ whole genome shotgun (WGS) entry which is preliminary data.</text>
</comment>
<gene>
    <name evidence="2" type="ORF">FEG63_21725</name>
</gene>
<evidence type="ECO:0000313" key="2">
    <source>
        <dbReference type="EMBL" id="NTY62165.1"/>
    </source>
</evidence>
<keyword evidence="3" id="KW-1185">Reference proteome</keyword>
<dbReference type="PROSITE" id="PS50943">
    <property type="entry name" value="HTH_CROC1"/>
    <property type="match status" value="1"/>
</dbReference>
<evidence type="ECO:0000313" key="3">
    <source>
        <dbReference type="Proteomes" id="UP000708347"/>
    </source>
</evidence>
<feature type="domain" description="HTH cro/C1-type" evidence="1">
    <location>
        <begin position="51"/>
        <end position="85"/>
    </location>
</feature>
<name>A0ABX2K361_9MYCO</name>
<accession>A0ABX2K361</accession>
<organism evidence="2 3">
    <name type="scientific">Mycolicibacterium sphagni</name>
    <dbReference type="NCBI Taxonomy" id="1786"/>
    <lineage>
        <taxon>Bacteria</taxon>
        <taxon>Bacillati</taxon>
        <taxon>Actinomycetota</taxon>
        <taxon>Actinomycetes</taxon>
        <taxon>Mycobacteriales</taxon>
        <taxon>Mycobacteriaceae</taxon>
        <taxon>Mycolicibacterium</taxon>
    </lineage>
</organism>
<dbReference type="InterPro" id="IPR010982">
    <property type="entry name" value="Lambda_DNA-bd_dom_sf"/>
</dbReference>
<dbReference type="EMBL" id="VBSB01000014">
    <property type="protein sequence ID" value="NTY62165.1"/>
    <property type="molecule type" value="Genomic_DNA"/>
</dbReference>
<dbReference type="RefSeq" id="WP_174399893.1">
    <property type="nucleotide sequence ID" value="NZ_VBSB01000014.1"/>
</dbReference>
<sequence>MADPREVTPTGRRFGARLRALMEGLGSAETGRAITVDGLYRLIEDEPDLAMSRGHLYRLVDGRAIPRLDLIEALARFFKVPASYFVDDHTYLDETIDKVDAAVEDIDGMMARLNELRVALVRDRDAAAARDNGHGTTNSA</sequence>